<dbReference type="InterPro" id="IPR002110">
    <property type="entry name" value="Ankyrin_rpt"/>
</dbReference>
<evidence type="ECO:0000313" key="2">
    <source>
        <dbReference type="EMBL" id="KAF2257864.1"/>
    </source>
</evidence>
<dbReference type="SMART" id="SM00248">
    <property type="entry name" value="ANK"/>
    <property type="match status" value="3"/>
</dbReference>
<dbReference type="InterPro" id="IPR039323">
    <property type="entry name" value="ANKRD_45/46/60"/>
</dbReference>
<comment type="caution">
    <text evidence="2">The sequence shown here is derived from an EMBL/GenBank/DDBJ whole genome shotgun (WGS) entry which is preliminary data.</text>
</comment>
<dbReference type="AlphaFoldDB" id="A0A9P4N0N4"/>
<gene>
    <name evidence="2" type="ORF">CC78DRAFT_431407</name>
</gene>
<proteinExistence type="predicted"/>
<organism evidence="2 3">
    <name type="scientific">Lojkania enalia</name>
    <dbReference type="NCBI Taxonomy" id="147567"/>
    <lineage>
        <taxon>Eukaryota</taxon>
        <taxon>Fungi</taxon>
        <taxon>Dikarya</taxon>
        <taxon>Ascomycota</taxon>
        <taxon>Pezizomycotina</taxon>
        <taxon>Dothideomycetes</taxon>
        <taxon>Pleosporomycetidae</taxon>
        <taxon>Pleosporales</taxon>
        <taxon>Pleosporales incertae sedis</taxon>
        <taxon>Lojkania</taxon>
    </lineage>
</organism>
<sequence>RSDKVSKELIEAAQCGNPEWISKLVEDGANIDYRDRLGKTALHHAAEAGKNDALSCLLTLGADTEAAFQKLISYGAPVNKRDKFGFTPLLIAAVSGSERLVKELLQAGADPNL</sequence>
<dbReference type="PRINTS" id="PR01415">
    <property type="entry name" value="ANKYRIN"/>
</dbReference>
<reference evidence="3" key="1">
    <citation type="journal article" date="2020" name="Stud. Mycol.">
        <title>101 Dothideomycetes genomes: A test case for predicting lifestyles and emergence of pathogens.</title>
        <authorList>
            <person name="Haridas S."/>
            <person name="Albert R."/>
            <person name="Binder M."/>
            <person name="Bloem J."/>
            <person name="LaButti K."/>
            <person name="Salamov A."/>
            <person name="Andreopoulos B."/>
            <person name="Baker S."/>
            <person name="Barry K."/>
            <person name="Bills G."/>
            <person name="Bluhm B."/>
            <person name="Cannon C."/>
            <person name="Castanera R."/>
            <person name="Culley D."/>
            <person name="Daum C."/>
            <person name="Ezra D."/>
            <person name="Gonzalez J."/>
            <person name="Henrissat B."/>
            <person name="Kuo A."/>
            <person name="Liang C."/>
            <person name="Lipzen A."/>
            <person name="Lutzoni F."/>
            <person name="Magnuson J."/>
            <person name="Mondo S."/>
            <person name="Nolan M."/>
            <person name="Ohm R."/>
            <person name="Pangilinan J."/>
            <person name="Park H.-J."/>
            <person name="Ramirez L."/>
            <person name="Alfaro M."/>
            <person name="Sun H."/>
            <person name="Tritt A."/>
            <person name="Yoshinaga Y."/>
            <person name="Zwiers L.-H."/>
            <person name="Turgeon B."/>
            <person name="Goodwin S."/>
            <person name="Spatafora J."/>
            <person name="Crous P."/>
            <person name="Grigoriev I."/>
        </authorList>
    </citation>
    <scope>NUCLEOTIDE SEQUENCE [LARGE SCALE GENOMIC DNA]</scope>
    <source>
        <strain evidence="3">CBS 304.66</strain>
    </source>
</reference>
<dbReference type="InterPro" id="IPR036770">
    <property type="entry name" value="Ankyrin_rpt-contain_sf"/>
</dbReference>
<name>A0A9P4N0N4_9PLEO</name>
<protein>
    <submittedName>
        <fullName evidence="2">Ankyrin</fullName>
    </submittedName>
</protein>
<feature type="repeat" description="ANK" evidence="1">
    <location>
        <begin position="37"/>
        <end position="69"/>
    </location>
</feature>
<feature type="non-terminal residue" evidence="2">
    <location>
        <position position="113"/>
    </location>
</feature>
<feature type="non-terminal residue" evidence="2">
    <location>
        <position position="1"/>
    </location>
</feature>
<dbReference type="PANTHER" id="PTHR22677:SF4">
    <property type="entry name" value="USHER SYNDROME TYPE-1G PROTEIN-LIKE PROTEIN"/>
    <property type="match status" value="1"/>
</dbReference>
<dbReference type="Proteomes" id="UP000800093">
    <property type="component" value="Unassembled WGS sequence"/>
</dbReference>
<keyword evidence="1" id="KW-0040">ANK repeat</keyword>
<dbReference type="Gene3D" id="1.25.40.20">
    <property type="entry name" value="Ankyrin repeat-containing domain"/>
    <property type="match status" value="2"/>
</dbReference>
<dbReference type="PROSITE" id="PS50088">
    <property type="entry name" value="ANK_REPEAT"/>
    <property type="match status" value="2"/>
</dbReference>
<dbReference type="SUPFAM" id="SSF48403">
    <property type="entry name" value="Ankyrin repeat"/>
    <property type="match status" value="1"/>
</dbReference>
<accession>A0A9P4N0N4</accession>
<dbReference type="OrthoDB" id="3763357at2759"/>
<keyword evidence="3" id="KW-1185">Reference proteome</keyword>
<dbReference type="PANTHER" id="PTHR22677">
    <property type="entry name" value="ANKYRIN REPEAT DOMAIN-CONTAINING PROTEIN 60"/>
    <property type="match status" value="1"/>
</dbReference>
<dbReference type="PROSITE" id="PS50297">
    <property type="entry name" value="ANK_REP_REGION"/>
    <property type="match status" value="2"/>
</dbReference>
<evidence type="ECO:0000256" key="1">
    <source>
        <dbReference type="PROSITE-ProRule" id="PRU00023"/>
    </source>
</evidence>
<feature type="repeat" description="ANK" evidence="1">
    <location>
        <begin position="84"/>
        <end position="113"/>
    </location>
</feature>
<dbReference type="EMBL" id="ML986831">
    <property type="protein sequence ID" value="KAF2257864.1"/>
    <property type="molecule type" value="Genomic_DNA"/>
</dbReference>
<dbReference type="Pfam" id="PF12796">
    <property type="entry name" value="Ank_2"/>
    <property type="match status" value="1"/>
</dbReference>
<evidence type="ECO:0000313" key="3">
    <source>
        <dbReference type="Proteomes" id="UP000800093"/>
    </source>
</evidence>